<feature type="region of interest" description="Disordered" evidence="2">
    <location>
        <begin position="480"/>
        <end position="499"/>
    </location>
</feature>
<evidence type="ECO:0000256" key="2">
    <source>
        <dbReference type="SAM" id="MobiDB-lite"/>
    </source>
</evidence>
<dbReference type="EMBL" id="HG719254">
    <property type="protein sequence ID" value="CDJ57297.1"/>
    <property type="molecule type" value="Genomic_DNA"/>
</dbReference>
<feature type="region of interest" description="Disordered" evidence="2">
    <location>
        <begin position="1983"/>
        <end position="2012"/>
    </location>
</feature>
<name>U6LZ98_EIMMA</name>
<dbReference type="GeneID" id="25334741"/>
<feature type="region of interest" description="Disordered" evidence="2">
    <location>
        <begin position="1412"/>
        <end position="1516"/>
    </location>
</feature>
<dbReference type="OMA" id="RNEPRTS"/>
<keyword evidence="4" id="KW-1185">Reference proteome</keyword>
<feature type="compositionally biased region" description="Basic and acidic residues" evidence="2">
    <location>
        <begin position="1480"/>
        <end position="1516"/>
    </location>
</feature>
<dbReference type="OrthoDB" id="347792at2759"/>
<dbReference type="RefSeq" id="XP_013333947.1">
    <property type="nucleotide sequence ID" value="XM_013478493.1"/>
</dbReference>
<dbReference type="Proteomes" id="UP000030763">
    <property type="component" value="Unassembled WGS sequence"/>
</dbReference>
<feature type="compositionally biased region" description="Basic and acidic residues" evidence="2">
    <location>
        <begin position="595"/>
        <end position="608"/>
    </location>
</feature>
<feature type="region of interest" description="Disordered" evidence="2">
    <location>
        <begin position="873"/>
        <end position="895"/>
    </location>
</feature>
<feature type="compositionally biased region" description="Low complexity" evidence="2">
    <location>
        <begin position="321"/>
        <end position="332"/>
    </location>
</feature>
<organism evidence="3 4">
    <name type="scientific">Eimeria maxima</name>
    <name type="common">Coccidian parasite</name>
    <dbReference type="NCBI Taxonomy" id="5804"/>
    <lineage>
        <taxon>Eukaryota</taxon>
        <taxon>Sar</taxon>
        <taxon>Alveolata</taxon>
        <taxon>Apicomplexa</taxon>
        <taxon>Conoidasida</taxon>
        <taxon>Coccidia</taxon>
        <taxon>Eucoccidiorida</taxon>
        <taxon>Eimeriorina</taxon>
        <taxon>Eimeriidae</taxon>
        <taxon>Eimeria</taxon>
    </lineage>
</organism>
<feature type="region of interest" description="Disordered" evidence="2">
    <location>
        <begin position="320"/>
        <end position="381"/>
    </location>
</feature>
<keyword evidence="1" id="KW-0175">Coiled coil</keyword>
<feature type="compositionally biased region" description="Low complexity" evidence="2">
    <location>
        <begin position="340"/>
        <end position="350"/>
    </location>
</feature>
<gene>
    <name evidence="3" type="ORF">EMWEY_00007550</name>
</gene>
<feature type="region of interest" description="Disordered" evidence="2">
    <location>
        <begin position="809"/>
        <end position="858"/>
    </location>
</feature>
<feature type="compositionally biased region" description="Basic residues" evidence="2">
    <location>
        <begin position="1590"/>
        <end position="1600"/>
    </location>
</feature>
<feature type="region of interest" description="Disordered" evidence="2">
    <location>
        <begin position="591"/>
        <end position="614"/>
    </location>
</feature>
<feature type="region of interest" description="Disordered" evidence="2">
    <location>
        <begin position="434"/>
        <end position="455"/>
    </location>
</feature>
<dbReference type="VEuPathDB" id="ToxoDB:EMWEY_00007550"/>
<feature type="coiled-coil region" evidence="1">
    <location>
        <begin position="1691"/>
        <end position="1725"/>
    </location>
</feature>
<feature type="compositionally biased region" description="Polar residues" evidence="2">
    <location>
        <begin position="371"/>
        <end position="381"/>
    </location>
</feature>
<feature type="compositionally biased region" description="Polar residues" evidence="2">
    <location>
        <begin position="1676"/>
        <end position="1685"/>
    </location>
</feature>
<feature type="region of interest" description="Disordered" evidence="2">
    <location>
        <begin position="1554"/>
        <end position="1600"/>
    </location>
</feature>
<feature type="compositionally biased region" description="Polar residues" evidence="2">
    <location>
        <begin position="489"/>
        <end position="499"/>
    </location>
</feature>
<feature type="region of interest" description="Disordered" evidence="2">
    <location>
        <begin position="1620"/>
        <end position="1685"/>
    </location>
</feature>
<reference evidence="3" key="2">
    <citation type="submission" date="2013-10" db="EMBL/GenBank/DDBJ databases">
        <authorList>
            <person name="Aslett M."/>
        </authorList>
    </citation>
    <scope>NUCLEOTIDE SEQUENCE [LARGE SCALE GENOMIC DNA]</scope>
    <source>
        <strain evidence="3">Weybridge</strain>
    </source>
</reference>
<feature type="non-terminal residue" evidence="3">
    <location>
        <position position="1"/>
    </location>
</feature>
<sequence length="2070" mass="225550">PIDELRRGNQGTSFSGDTQEHQAVMGLPPASVAEAGALSSSILGVAPEVLDEEGDFQDALEVTARMAKLTNDEGSISSGTTSSFVDTQVHEGGKCASPGMCLPIELNTAGGQVMKTKQDVPHDRQCTSPSGHGQEGQVILGAVVKGRSCLELLDPRIAPIAVHRYSETLQSSNEESSPRESPQKLTMLQNSAENCPVNSLSPAALLSSGEIVVADWRESTASGCGAVDSEGRQLQQPHELQQLRCPDELGTTELQNCPRDHFGSPSISTNPESAASQYTCSQRLDGWNGRHDNTTKSCSAPSGGAHFCCIHMPTEQYYIGSRSSSEASSSGSNNGHEDCSSGSESLSGSCDRSRSRSSCSSCCSEGRDQSGENIPTNSRDSSVYETFSSCMEFPSKSIGWREDSDPRQVGIQGRVPTQLLSSAWRTLARDIIEDDNARKPSNETTTTFAQAPPPCTNEKEAPLLHTLTEGLANQEGVQRQALNEEARGSSPTRSMLPASSSQAVLVSRQVATHCPPPPFGLFSALSSLAHPVFASQDPRTSASQCKDVAHRTQPKGAVELGLADAAQDQTRQAPLLPDTHTGVQVSIGAYRKGKKADNDQLDSRDLEGRPSIPDIVLDSNEEAGIHKQSLDSRLRERLGERYMGEQLPNSEEEGFNSPFGPAGGVLSLRGTSLPERAIAGECRALQDADGRHTRAVDSAKKRYLSSGNRNNRKGSHLDKDQLALTMHDGFGSRYPALRRHSGRLQLPHESRRLCSGLLAPSKQVQVESRANCLRRCDSTFTRPSPPAYMSVNRVQNHDLLVPDVSGQLAEDAVDSPGPRSTDTEAFESSLSAAENLPPSFPTREVLHQQSPASEGDRRYSVYGAFQSAEPRIVGDYDGGRRGAAQRHVSAEEPQNRQTGCFCGPSLVTCENTNLNATTDSPGTRSFSDTPADMECGNRRHTRWYSCGDLLADYGNARTPNDYEPSGGRKLERLALQMTHKGTRSSAQESSPSEPTLANSMALGALKSLDMETTNRILESAVDVALHKQPQGKGGRIFASRLRSEKLKMLLGRAGDRKPSVAGNPNVSASATANALGGHPTAVEYNEMMAKRLALKKPTLACRVPPTIFCGNFMSASSLWTLQLRRPVEEGGRPFYSSSSSGPIRKEHPDLEYSLPKEGYLTQESFRSASSGETQFAPPAHRAKWLLWDKLSLQEVLDFPLFEPGASLSRREFSPVEPSSASTATISQCKAREKSRVQSNTMPRPRRPWACGEPVSVAQEESRSAIRTFIHRPGCRCALCLPALGLAGQPGGAPVERHGDTYSSLEVPSPRFQAGLPVVPYPQGNYVAASPMRILSTPLGPYPGYGPGGGNTVRVESPTRIRYEVGENIITPTGYFEHQGNKASIPTMQTAYTVEGLQTPRVQTVSCNDWPPAHQPQISEQMGAHPTTGYPLATDEKYQDRHSHGRSACVPSSLPGASPHDPVPGKSPLSAVPSRAVSNDELEKLRAQQEQQQKEAEELRRRQEELEKEQSKQREELELERQHLKEQRERLEEQRHAFEQEKQEILHAQMLAISKERSRGPDSSSCVGKGIPDRLPVSNADDAFESPRSTTNRKQHGHPVRHTNSTANIVRSITGSAFGELHSDGRHGDTAVNADGTDEKASNTVGGRQENLQPTAACSRFFSRTASVDTNDEKEPTINSQDDLQTDPSMALSTALDKLSKIRMKLDALQQQLEVQSQEVSSYYNALKAADQVHSSLQQTAADCRVCYGRRHTQMQEVEKRLSVLTAQDLQPCSVDELEELAQELEGTQYKLTVVQAQRAAGAAEETHKKPKQLLPYSSSCLPEPKSSFAIPEEPVARIGPDECVAVQESALQEIKALGDDLEHIKTVHSEYKKAYKRLQGIMAQQVNSYDVDLQRLIAIEKNLEEKLRRLLFLNGDANYAELSDSQMQEYFRIVNLSIRKVYREIALRETGDRKRNEPRTSGPLHSQDCQGRNLYGCQDTCSNEPNGARKRSGGITTSEAPPLGNIAEKNEAVGHNVRDSVGTTRNCCNPVHVPFVAGSTATSIATQRMLVHDSRLTPRHTSIERTLPPE</sequence>
<evidence type="ECO:0000313" key="3">
    <source>
        <dbReference type="EMBL" id="CDJ57297.1"/>
    </source>
</evidence>
<feature type="compositionally biased region" description="Polar residues" evidence="2">
    <location>
        <begin position="1641"/>
        <end position="1668"/>
    </location>
</feature>
<accession>U6LZ98</accession>
<evidence type="ECO:0000313" key="4">
    <source>
        <dbReference type="Proteomes" id="UP000030763"/>
    </source>
</evidence>
<proteinExistence type="predicted"/>
<protein>
    <submittedName>
        <fullName evidence="3">Uncharacterized protein</fullName>
    </submittedName>
</protein>
<reference evidence="3" key="1">
    <citation type="submission" date="2013-10" db="EMBL/GenBank/DDBJ databases">
        <title>Genomic analysis of the causative agents of coccidiosis in chickens.</title>
        <authorList>
            <person name="Reid A.J."/>
            <person name="Blake D."/>
            <person name="Billington K."/>
            <person name="Browne H."/>
            <person name="Dunn M."/>
            <person name="Hung S."/>
            <person name="Kawahara F."/>
            <person name="Miranda-Saavedra D."/>
            <person name="Mourier T."/>
            <person name="Nagra H."/>
            <person name="Otto T.D."/>
            <person name="Rawlings N."/>
            <person name="Sanchez A."/>
            <person name="Sanders M."/>
            <person name="Subramaniam C."/>
            <person name="Tay Y."/>
            <person name="Dear P."/>
            <person name="Doerig C."/>
            <person name="Gruber A."/>
            <person name="Parkinson J."/>
            <person name="Shirley M."/>
            <person name="Wan K.L."/>
            <person name="Berriman M."/>
            <person name="Tomley F."/>
            <person name="Pain A."/>
        </authorList>
    </citation>
    <scope>NUCLEOTIDE SEQUENCE [LARGE SCALE GENOMIC DNA]</scope>
    <source>
        <strain evidence="3">Weybridge</strain>
    </source>
</reference>
<evidence type="ECO:0000256" key="1">
    <source>
        <dbReference type="SAM" id="Coils"/>
    </source>
</evidence>